<sequence length="93" mass="11071">MNKVNDTYVEYDSIADNFHAYFMGCSVWFDELQLIDECGIRQLNFIQDKKIIAILNAEGWLNEQLIHELVTKYCETHKEKEENNEYTNPFNQC</sequence>
<evidence type="ECO:0000313" key="2">
    <source>
        <dbReference type="Proteomes" id="UP000188276"/>
    </source>
</evidence>
<keyword evidence="2" id="KW-1185">Reference proteome</keyword>
<gene>
    <name evidence="1" type="ORF">VR7878_03962</name>
</gene>
<evidence type="ECO:0000313" key="1">
    <source>
        <dbReference type="EMBL" id="SJN60058.1"/>
    </source>
</evidence>
<proteinExistence type="predicted"/>
<dbReference type="EMBL" id="FULE01000084">
    <property type="protein sequence ID" value="SJN60058.1"/>
    <property type="molecule type" value="Genomic_DNA"/>
</dbReference>
<dbReference type="STRING" id="1123498.VR7878_03962"/>
<organism evidence="1 2">
    <name type="scientific">Vibrio ruber (strain DSM 16370 / JCM 11486 / BCRC 17186 / CECT 7878 / LMG 23124 / VR1)</name>
    <dbReference type="NCBI Taxonomy" id="1123498"/>
    <lineage>
        <taxon>Bacteria</taxon>
        <taxon>Pseudomonadati</taxon>
        <taxon>Pseudomonadota</taxon>
        <taxon>Gammaproteobacteria</taxon>
        <taxon>Vibrionales</taxon>
        <taxon>Vibrionaceae</taxon>
        <taxon>Vibrio</taxon>
    </lineage>
</organism>
<accession>A0A1R4LU99</accession>
<protein>
    <submittedName>
        <fullName evidence="1">Uncharacterized protein</fullName>
    </submittedName>
</protein>
<reference evidence="2" key="1">
    <citation type="submission" date="2017-02" db="EMBL/GenBank/DDBJ databases">
        <authorList>
            <person name="Rodrigo-Torres L."/>
            <person name="Arahal R.D."/>
            <person name="Lucena T."/>
        </authorList>
    </citation>
    <scope>NUCLEOTIDE SEQUENCE [LARGE SCALE GENOMIC DNA]</scope>
    <source>
        <strain evidence="2">CECT 7878</strain>
    </source>
</reference>
<dbReference type="Proteomes" id="UP000188276">
    <property type="component" value="Unassembled WGS sequence"/>
</dbReference>
<dbReference type="RefSeq" id="WP_077337769.1">
    <property type="nucleotide sequence ID" value="NZ_FULE01000084.1"/>
</dbReference>
<dbReference type="AlphaFoldDB" id="A0A1R4LU99"/>
<name>A0A1R4LU99_VIBR1</name>